<dbReference type="EMBL" id="QJVJ01000002">
    <property type="protein sequence ID" value="PYI56293.1"/>
    <property type="molecule type" value="Genomic_DNA"/>
</dbReference>
<accession>A0A2V5KE27</accession>
<dbReference type="InterPro" id="IPR012093">
    <property type="entry name" value="Pirin"/>
</dbReference>
<reference evidence="5 6" key="1">
    <citation type="submission" date="2018-05" db="EMBL/GenBank/DDBJ databases">
        <title>Paenibacillus flagellatus sp. nov., isolated from selenium mineral soil.</title>
        <authorList>
            <person name="Dai X."/>
        </authorList>
    </citation>
    <scope>NUCLEOTIDE SEQUENCE [LARGE SCALE GENOMIC DNA]</scope>
    <source>
        <strain evidence="5 6">DXL2</strain>
    </source>
</reference>
<dbReference type="InterPro" id="IPR003829">
    <property type="entry name" value="Pirin_N_dom"/>
</dbReference>
<dbReference type="PANTHER" id="PTHR13903">
    <property type="entry name" value="PIRIN-RELATED"/>
    <property type="match status" value="1"/>
</dbReference>
<dbReference type="SUPFAM" id="SSF51182">
    <property type="entry name" value="RmlC-like cupins"/>
    <property type="match status" value="1"/>
</dbReference>
<dbReference type="PANTHER" id="PTHR13903:SF8">
    <property type="entry name" value="PIRIN"/>
    <property type="match status" value="1"/>
</dbReference>
<dbReference type="Gene3D" id="2.60.120.10">
    <property type="entry name" value="Jelly Rolls"/>
    <property type="match status" value="1"/>
</dbReference>
<keyword evidence="6" id="KW-1185">Reference proteome</keyword>
<evidence type="ECO:0000256" key="3">
    <source>
        <dbReference type="SAM" id="MobiDB-lite"/>
    </source>
</evidence>
<feature type="domain" description="Pirin N-terminal" evidence="4">
    <location>
        <begin position="56"/>
        <end position="118"/>
    </location>
</feature>
<comment type="similarity">
    <text evidence="1 2">Belongs to the pirin family.</text>
</comment>
<proteinExistence type="inferred from homology"/>
<evidence type="ECO:0000313" key="5">
    <source>
        <dbReference type="EMBL" id="PYI56293.1"/>
    </source>
</evidence>
<dbReference type="Proteomes" id="UP000247476">
    <property type="component" value="Unassembled WGS sequence"/>
</dbReference>
<feature type="region of interest" description="Disordered" evidence="3">
    <location>
        <begin position="1"/>
        <end position="32"/>
    </location>
</feature>
<organism evidence="5 6">
    <name type="scientific">Paenibacillus flagellatus</name>
    <dbReference type="NCBI Taxonomy" id="2211139"/>
    <lineage>
        <taxon>Bacteria</taxon>
        <taxon>Bacillati</taxon>
        <taxon>Bacillota</taxon>
        <taxon>Bacilli</taxon>
        <taxon>Bacillales</taxon>
        <taxon>Paenibacillaceae</taxon>
        <taxon>Paenibacillus</taxon>
    </lineage>
</organism>
<evidence type="ECO:0000256" key="2">
    <source>
        <dbReference type="RuleBase" id="RU003457"/>
    </source>
</evidence>
<dbReference type="InterPro" id="IPR014710">
    <property type="entry name" value="RmlC-like_jellyroll"/>
</dbReference>
<evidence type="ECO:0000259" key="4">
    <source>
        <dbReference type="Pfam" id="PF02678"/>
    </source>
</evidence>
<dbReference type="OrthoDB" id="321327at2"/>
<dbReference type="AlphaFoldDB" id="A0A2V5KE27"/>
<gene>
    <name evidence="5" type="ORF">DLM86_04725</name>
</gene>
<evidence type="ECO:0000256" key="1">
    <source>
        <dbReference type="ARBA" id="ARBA00008416"/>
    </source>
</evidence>
<dbReference type="Pfam" id="PF02678">
    <property type="entry name" value="Pirin"/>
    <property type="match status" value="1"/>
</dbReference>
<comment type="caution">
    <text evidence="5">The sequence shown here is derived from an EMBL/GenBank/DDBJ whole genome shotgun (WGS) entry which is preliminary data.</text>
</comment>
<name>A0A2V5KE27_9BACL</name>
<protein>
    <submittedName>
        <fullName evidence="5">Pirin</fullName>
    </submittedName>
</protein>
<evidence type="ECO:0000313" key="6">
    <source>
        <dbReference type="Proteomes" id="UP000247476"/>
    </source>
</evidence>
<sequence length="261" mass="28129">MTIRIYSPSEQGSGAFDGGRITEQKPIGFPGEGGAVKRVGPLFYWAWAFTPVEGYIPPHPHQAFEIMTYVVQGTALHGDSLGTKSEVGPGGAQVMRTGSGVSHEERFIGPDMEGFQIWFEPDLRKSRYDNPAYDQFEHEAFPSEETDGVTVKRVIGGGSPVELTVDARMWDLTLSPGGEYRHPLPAGRSLALLAIRGGGTIGDVPDDATGAAALNQRDFAVIDAGNGTDVAVALRAKPDETLRAIAIEVPTEVDYPLYNKR</sequence>
<dbReference type="InterPro" id="IPR011051">
    <property type="entry name" value="RmlC_Cupin_sf"/>
</dbReference>
<dbReference type="RefSeq" id="WP_110838820.1">
    <property type="nucleotide sequence ID" value="NZ_QJVJ01000002.1"/>
</dbReference>